<dbReference type="PANTHER" id="PTHR35004">
    <property type="entry name" value="TRANSPOSASE RV3428C-RELATED"/>
    <property type="match status" value="1"/>
</dbReference>
<feature type="region of interest" description="Disordered" evidence="2">
    <location>
        <begin position="354"/>
        <end position="386"/>
    </location>
</feature>
<protein>
    <submittedName>
        <fullName evidence="4">Transposase</fullName>
    </submittedName>
</protein>
<dbReference type="SUPFAM" id="SSF53098">
    <property type="entry name" value="Ribonuclease H-like"/>
    <property type="match status" value="1"/>
</dbReference>
<dbReference type="InterPro" id="IPR054353">
    <property type="entry name" value="IstA-like_C"/>
</dbReference>
<comment type="similarity">
    <text evidence="1">Belongs to the transposase IS21/IS408/IS1162 family.</text>
</comment>
<feature type="region of interest" description="Disordered" evidence="2">
    <location>
        <begin position="461"/>
        <end position="498"/>
    </location>
</feature>
<dbReference type="InterPro" id="IPR001584">
    <property type="entry name" value="Integrase_cat-core"/>
</dbReference>
<evidence type="ECO:0000313" key="4">
    <source>
        <dbReference type="EMBL" id="SPM30539.1"/>
    </source>
</evidence>
<proteinExistence type="inferred from homology"/>
<name>A0A2U3NGA0_9MYCO</name>
<dbReference type="EMBL" id="FTRV01000015">
    <property type="protein sequence ID" value="SPM30539.1"/>
    <property type="molecule type" value="Genomic_DNA"/>
</dbReference>
<dbReference type="InterPro" id="IPR036397">
    <property type="entry name" value="RNaseH_sf"/>
</dbReference>
<reference evidence="4 5" key="1">
    <citation type="submission" date="2017-01" db="EMBL/GenBank/DDBJ databases">
        <authorList>
            <consortium name="Urmite Genomes"/>
        </authorList>
    </citation>
    <scope>NUCLEOTIDE SEQUENCE [LARGE SCALE GENOMIC DNA]</scope>
    <source>
        <strain evidence="4 5">AB308</strain>
    </source>
</reference>
<feature type="compositionally biased region" description="Basic and acidic residues" evidence="2">
    <location>
        <begin position="364"/>
        <end position="376"/>
    </location>
</feature>
<dbReference type="AlphaFoldDB" id="A0A2U3NGA0"/>
<organism evidence="4 5">
    <name type="scientific">Mycobacterium terramassiliense</name>
    <dbReference type="NCBI Taxonomy" id="1841859"/>
    <lineage>
        <taxon>Bacteria</taxon>
        <taxon>Bacillati</taxon>
        <taxon>Actinomycetota</taxon>
        <taxon>Actinomycetes</taxon>
        <taxon>Mycobacteriales</taxon>
        <taxon>Mycobacteriaceae</taxon>
        <taxon>Mycobacterium</taxon>
    </lineage>
</organism>
<dbReference type="Gene3D" id="3.30.420.10">
    <property type="entry name" value="Ribonuclease H-like superfamily/Ribonuclease H"/>
    <property type="match status" value="1"/>
</dbReference>
<dbReference type="NCBIfam" id="NF033546">
    <property type="entry name" value="transpos_IS21"/>
    <property type="match status" value="1"/>
</dbReference>
<dbReference type="GO" id="GO:0003676">
    <property type="term" value="F:nucleic acid binding"/>
    <property type="evidence" value="ECO:0007669"/>
    <property type="project" value="InterPro"/>
</dbReference>
<evidence type="ECO:0000256" key="1">
    <source>
        <dbReference type="ARBA" id="ARBA00009277"/>
    </source>
</evidence>
<dbReference type="PANTHER" id="PTHR35004:SF6">
    <property type="entry name" value="TRANSPOSASE"/>
    <property type="match status" value="1"/>
</dbReference>
<dbReference type="STRING" id="1841859.GCA_900157385_04048"/>
<dbReference type="GO" id="GO:0015074">
    <property type="term" value="P:DNA integration"/>
    <property type="evidence" value="ECO:0007669"/>
    <property type="project" value="InterPro"/>
</dbReference>
<dbReference type="InterPro" id="IPR012337">
    <property type="entry name" value="RNaseH-like_sf"/>
</dbReference>
<sequence length="498" mass="53644">MEILEAFDLTGGLRAAAALAGCDHKTVAHYVALRDAGLSPEERPRRAMAIDPFLDKIEEWVDHSQGLIRADVAHDKLVAMGFGGSERTTRRAVAAAKKSWRSGHRRVFRPWVAEPGLWLQFDWGQGPTVAGRPTLLFCAWLAWSRFRVVLPAWDRTLPTLLGCLDATLRVIGGAPTYALTDNEKTVTVEHVARVPIRHPDVVAAGRHYGMTIRTCVPADPQSKGGAEATVRIAKADLVPTEANLLDAYATFAELAQACRDFCEQVNARPHRVTGQVPAELLVEERARLHVLPAQPVAIAFGLTRRVGWDSTISVEGVRYSVPHHHIDERVWVRWCGEELVVTVIDEAGPVEIARHGRGQRGRPQIRDEHYPSDHPGGRALPGDRTPRAANPAEAAFLAIGDGAAAWLTEAAASGAARVRSKMAEAVAFAKLHGSVAVDQALGTAALAGRFADADLAAILTHQQHGPNGPPTRATETHSLQPGTAGWSGFGATNPGGEK</sequence>
<evidence type="ECO:0000313" key="5">
    <source>
        <dbReference type="Proteomes" id="UP000241595"/>
    </source>
</evidence>
<dbReference type="Pfam" id="PF22483">
    <property type="entry name" value="Mu-transpos_C_2"/>
    <property type="match status" value="1"/>
</dbReference>
<evidence type="ECO:0000256" key="2">
    <source>
        <dbReference type="SAM" id="MobiDB-lite"/>
    </source>
</evidence>
<keyword evidence="5" id="KW-1185">Reference proteome</keyword>
<dbReference type="PROSITE" id="PS50994">
    <property type="entry name" value="INTEGRASE"/>
    <property type="match status" value="1"/>
</dbReference>
<evidence type="ECO:0000259" key="3">
    <source>
        <dbReference type="PROSITE" id="PS50994"/>
    </source>
</evidence>
<feature type="domain" description="Integrase catalytic" evidence="3">
    <location>
        <begin position="111"/>
        <end position="285"/>
    </location>
</feature>
<accession>A0A2U3NGA0</accession>
<gene>
    <name evidence="4" type="ORF">MTAB308_4048</name>
</gene>
<dbReference type="Proteomes" id="UP000241595">
    <property type="component" value="Unassembled WGS sequence"/>
</dbReference>